<accession>A0AAE0Z639</accession>
<keyword evidence="3" id="KW-1185">Reference proteome</keyword>
<proteinExistence type="predicted"/>
<feature type="compositionally biased region" description="Acidic residues" evidence="1">
    <location>
        <begin position="23"/>
        <end position="33"/>
    </location>
</feature>
<feature type="compositionally biased region" description="Polar residues" evidence="1">
    <location>
        <begin position="1"/>
        <end position="12"/>
    </location>
</feature>
<dbReference type="Proteomes" id="UP001283361">
    <property type="component" value="Unassembled WGS sequence"/>
</dbReference>
<sequence>MDSQTPGPSWSQSDRRNIFESFANDDSDEDGDFPDISHVSDDSALSSSEDEDLDLAQNVNNDWRRVTPEDETDRPSLSPQFTVRNINSPKNIPDGLNNPLDVFSLFFDDDILDSIVTCANDYATHLLSQPDWRTIHPLDLLNGLTKELAMLILGVILGLC</sequence>
<dbReference type="EMBL" id="JAWDGP010004530">
    <property type="protein sequence ID" value="KAK3763568.1"/>
    <property type="molecule type" value="Genomic_DNA"/>
</dbReference>
<evidence type="ECO:0000313" key="2">
    <source>
        <dbReference type="EMBL" id="KAK3763568.1"/>
    </source>
</evidence>
<gene>
    <name evidence="2" type="ORF">RRG08_056992</name>
</gene>
<organism evidence="2 3">
    <name type="scientific">Elysia crispata</name>
    <name type="common">lettuce slug</name>
    <dbReference type="NCBI Taxonomy" id="231223"/>
    <lineage>
        <taxon>Eukaryota</taxon>
        <taxon>Metazoa</taxon>
        <taxon>Spiralia</taxon>
        <taxon>Lophotrochozoa</taxon>
        <taxon>Mollusca</taxon>
        <taxon>Gastropoda</taxon>
        <taxon>Heterobranchia</taxon>
        <taxon>Euthyneura</taxon>
        <taxon>Panpulmonata</taxon>
        <taxon>Sacoglossa</taxon>
        <taxon>Placobranchoidea</taxon>
        <taxon>Plakobranchidae</taxon>
        <taxon>Elysia</taxon>
    </lineage>
</organism>
<name>A0AAE0Z639_9GAST</name>
<protein>
    <recommendedName>
        <fullName evidence="4">PiggyBac transposable element-derived protein domain-containing protein</fullName>
    </recommendedName>
</protein>
<evidence type="ECO:0008006" key="4">
    <source>
        <dbReference type="Google" id="ProtNLM"/>
    </source>
</evidence>
<reference evidence="2" key="1">
    <citation type="journal article" date="2023" name="G3 (Bethesda)">
        <title>A reference genome for the long-term kleptoplast-retaining sea slug Elysia crispata morphotype clarki.</title>
        <authorList>
            <person name="Eastman K.E."/>
            <person name="Pendleton A.L."/>
            <person name="Shaikh M.A."/>
            <person name="Suttiyut T."/>
            <person name="Ogas R."/>
            <person name="Tomko P."/>
            <person name="Gavelis G."/>
            <person name="Widhalm J.R."/>
            <person name="Wisecaver J.H."/>
        </authorList>
    </citation>
    <scope>NUCLEOTIDE SEQUENCE</scope>
    <source>
        <strain evidence="2">ECLA1</strain>
    </source>
</reference>
<feature type="region of interest" description="Disordered" evidence="1">
    <location>
        <begin position="1"/>
        <end position="85"/>
    </location>
</feature>
<evidence type="ECO:0000313" key="3">
    <source>
        <dbReference type="Proteomes" id="UP001283361"/>
    </source>
</evidence>
<dbReference type="AlphaFoldDB" id="A0AAE0Z639"/>
<evidence type="ECO:0000256" key="1">
    <source>
        <dbReference type="SAM" id="MobiDB-lite"/>
    </source>
</evidence>
<feature type="compositionally biased region" description="Polar residues" evidence="1">
    <location>
        <begin position="75"/>
        <end position="85"/>
    </location>
</feature>
<comment type="caution">
    <text evidence="2">The sequence shown here is derived from an EMBL/GenBank/DDBJ whole genome shotgun (WGS) entry which is preliminary data.</text>
</comment>